<gene>
    <name evidence="1" type="ORF">EVG20_g8187</name>
</gene>
<evidence type="ECO:0000313" key="1">
    <source>
        <dbReference type="EMBL" id="TFY58341.1"/>
    </source>
</evidence>
<organism evidence="1 2">
    <name type="scientific">Dentipellis fragilis</name>
    <dbReference type="NCBI Taxonomy" id="205917"/>
    <lineage>
        <taxon>Eukaryota</taxon>
        <taxon>Fungi</taxon>
        <taxon>Dikarya</taxon>
        <taxon>Basidiomycota</taxon>
        <taxon>Agaricomycotina</taxon>
        <taxon>Agaricomycetes</taxon>
        <taxon>Russulales</taxon>
        <taxon>Hericiaceae</taxon>
        <taxon>Dentipellis</taxon>
    </lineage>
</organism>
<accession>A0A4Y9YA59</accession>
<proteinExistence type="predicted"/>
<name>A0A4Y9YA59_9AGAM</name>
<keyword evidence="2" id="KW-1185">Reference proteome</keyword>
<comment type="caution">
    <text evidence="1">The sequence shown here is derived from an EMBL/GenBank/DDBJ whole genome shotgun (WGS) entry which is preliminary data.</text>
</comment>
<evidence type="ECO:0000313" key="2">
    <source>
        <dbReference type="Proteomes" id="UP000298327"/>
    </source>
</evidence>
<dbReference type="Proteomes" id="UP000298327">
    <property type="component" value="Unassembled WGS sequence"/>
</dbReference>
<protein>
    <submittedName>
        <fullName evidence="1">Uncharacterized protein</fullName>
    </submittedName>
</protein>
<sequence length="244" mass="25820">MQSRSSGSPTASHCLLWSRYSSSAPINAPMALTAIVAPPALQLPSCVPLAELGLPCAPELVCEAEGGDEEDGWVEEEDGWMEEAEEGAEEEVGGGKERDVLVLATAQNWSASASALDRRSANSNSPQVEYPDSVGKAAELVVVELLERLLGLTVIGMTEDEPFAPVTVTDDTGSDTEDAAEALDTAEELEECDEVAEAGEDVCAPARVTAANKTKELERACISNVSCVQWGSILARLLVVREKE</sequence>
<dbReference type="EMBL" id="SEOQ01000688">
    <property type="protein sequence ID" value="TFY58341.1"/>
    <property type="molecule type" value="Genomic_DNA"/>
</dbReference>
<dbReference type="AlphaFoldDB" id="A0A4Y9YA59"/>
<reference evidence="1 2" key="1">
    <citation type="submission" date="2019-02" db="EMBL/GenBank/DDBJ databases">
        <title>Genome sequencing of the rare red list fungi Dentipellis fragilis.</title>
        <authorList>
            <person name="Buettner E."/>
            <person name="Kellner H."/>
        </authorList>
    </citation>
    <scope>NUCLEOTIDE SEQUENCE [LARGE SCALE GENOMIC DNA]</scope>
    <source>
        <strain evidence="1 2">DSM 105465</strain>
    </source>
</reference>